<accession>A0A7I7RM95</accession>
<dbReference type="InterPro" id="IPR036689">
    <property type="entry name" value="ESAT-6-like_sf"/>
</dbReference>
<reference evidence="1 2" key="1">
    <citation type="journal article" date="2019" name="Emerg. Microbes Infect.">
        <title>Comprehensive subspecies identification of 175 nontuberculous mycobacteria species based on 7547 genomic profiles.</title>
        <authorList>
            <person name="Matsumoto Y."/>
            <person name="Kinjo T."/>
            <person name="Motooka D."/>
            <person name="Nabeya D."/>
            <person name="Jung N."/>
            <person name="Uechi K."/>
            <person name="Horii T."/>
            <person name="Iida T."/>
            <person name="Fujita J."/>
            <person name="Nakamura S."/>
        </authorList>
    </citation>
    <scope>NUCLEOTIDE SEQUENCE [LARGE SCALE GENOMIC DNA]</scope>
    <source>
        <strain evidence="1 2">JCM 18439</strain>
    </source>
</reference>
<dbReference type="EMBL" id="AP022591">
    <property type="protein sequence ID" value="BBY44975.1"/>
    <property type="molecule type" value="Genomic_DNA"/>
</dbReference>
<gene>
    <name evidence="1" type="ORF">MCEL_32700</name>
</gene>
<evidence type="ECO:0008006" key="3">
    <source>
        <dbReference type="Google" id="ProtNLM"/>
    </source>
</evidence>
<keyword evidence="2" id="KW-1185">Reference proteome</keyword>
<dbReference type="Pfam" id="PF06013">
    <property type="entry name" value="WXG100"/>
    <property type="match status" value="1"/>
</dbReference>
<sequence>MQTEAGNFDRIAGELTAVMNHVGTTAAGLAASMQGLAGAAAQQALTRFEEASRQQTQLLTEISQNVQQGGVQYDTADFDGSEALAHQMQLG</sequence>
<dbReference type="AlphaFoldDB" id="A0A7I7RM95"/>
<proteinExistence type="predicted"/>
<dbReference type="InterPro" id="IPR010310">
    <property type="entry name" value="T7SS_ESAT-6-like"/>
</dbReference>
<evidence type="ECO:0000313" key="2">
    <source>
        <dbReference type="Proteomes" id="UP000466431"/>
    </source>
</evidence>
<protein>
    <recommendedName>
        <fullName evidence="3">ESAT-6-like protein EsxB</fullName>
    </recommendedName>
</protein>
<organism evidence="1 2">
    <name type="scientific">Mycolicibacterium celeriflavum</name>
    <name type="common">Mycobacterium celeriflavum</name>
    <dbReference type="NCBI Taxonomy" id="1249101"/>
    <lineage>
        <taxon>Bacteria</taxon>
        <taxon>Bacillati</taxon>
        <taxon>Actinomycetota</taxon>
        <taxon>Actinomycetes</taxon>
        <taxon>Mycobacteriales</taxon>
        <taxon>Mycobacteriaceae</taxon>
        <taxon>Mycolicibacterium</taxon>
    </lineage>
</organism>
<dbReference type="Gene3D" id="1.10.287.1060">
    <property type="entry name" value="ESAT-6-like"/>
    <property type="match status" value="1"/>
</dbReference>
<dbReference type="SUPFAM" id="SSF140453">
    <property type="entry name" value="EsxAB dimer-like"/>
    <property type="match status" value="1"/>
</dbReference>
<evidence type="ECO:0000313" key="1">
    <source>
        <dbReference type="EMBL" id="BBY44975.1"/>
    </source>
</evidence>
<dbReference type="KEGG" id="mcee:MCEL_32700"/>
<name>A0A7I7RM95_MYCCF</name>
<dbReference type="Proteomes" id="UP000466431">
    <property type="component" value="Chromosome"/>
</dbReference>